<feature type="region of interest" description="Disordered" evidence="8">
    <location>
        <begin position="64"/>
        <end position="101"/>
    </location>
</feature>
<dbReference type="GO" id="GO:0046872">
    <property type="term" value="F:metal ion binding"/>
    <property type="evidence" value="ECO:0007669"/>
    <property type="project" value="UniProtKB-KW"/>
</dbReference>
<reference evidence="10" key="1">
    <citation type="journal article" date="2008" name="Nat. Genet.">
        <title>The Pristionchus pacificus genome provides a unique perspective on nematode lifestyle and parasitism.</title>
        <authorList>
            <person name="Dieterich C."/>
            <person name="Clifton S.W."/>
            <person name="Schuster L.N."/>
            <person name="Chinwalla A."/>
            <person name="Delehaunty K."/>
            <person name="Dinkelacker I."/>
            <person name="Fulton L."/>
            <person name="Fulton R."/>
            <person name="Godfrey J."/>
            <person name="Minx P."/>
            <person name="Mitreva M."/>
            <person name="Roeseler W."/>
            <person name="Tian H."/>
            <person name="Witte H."/>
            <person name="Yang S.P."/>
            <person name="Wilson R.K."/>
            <person name="Sommer R.J."/>
        </authorList>
    </citation>
    <scope>NUCLEOTIDE SEQUENCE [LARGE SCALE GENOMIC DNA]</scope>
    <source>
        <strain evidence="10">PS312</strain>
    </source>
</reference>
<dbReference type="Gene3D" id="3.30.420.10">
    <property type="entry name" value="Ribonuclease H-like superfamily/Ribonuclease H"/>
    <property type="match status" value="1"/>
</dbReference>
<comment type="catalytic activity">
    <reaction evidence="1">
        <text>Endonucleolytic cleavage to 5'-phosphomonoester.</text>
        <dbReference type="EC" id="3.1.26.4"/>
    </reaction>
</comment>
<dbReference type="Proteomes" id="UP000005239">
    <property type="component" value="Unassembled WGS sequence"/>
</dbReference>
<evidence type="ECO:0000256" key="7">
    <source>
        <dbReference type="ARBA" id="ARBA00022801"/>
    </source>
</evidence>
<dbReference type="InterPro" id="IPR012337">
    <property type="entry name" value="RNaseH-like_sf"/>
</dbReference>
<evidence type="ECO:0000256" key="3">
    <source>
        <dbReference type="ARBA" id="ARBA00012180"/>
    </source>
</evidence>
<evidence type="ECO:0000256" key="5">
    <source>
        <dbReference type="ARBA" id="ARBA00022723"/>
    </source>
</evidence>
<dbReference type="Pfam" id="PF00075">
    <property type="entry name" value="RNase_H"/>
    <property type="match status" value="1"/>
</dbReference>
<feature type="compositionally biased region" description="Basic and acidic residues" evidence="8">
    <location>
        <begin position="350"/>
        <end position="379"/>
    </location>
</feature>
<gene>
    <name evidence="9" type="primary">WBGene00276063</name>
</gene>
<evidence type="ECO:0000256" key="1">
    <source>
        <dbReference type="ARBA" id="ARBA00000077"/>
    </source>
</evidence>
<accession>A0A2A6CSB5</accession>
<evidence type="ECO:0000256" key="6">
    <source>
        <dbReference type="ARBA" id="ARBA00022759"/>
    </source>
</evidence>
<feature type="region of interest" description="Disordered" evidence="8">
    <location>
        <begin position="284"/>
        <end position="404"/>
    </location>
</feature>
<dbReference type="OrthoDB" id="407198at2759"/>
<dbReference type="PROSITE" id="PS50879">
    <property type="entry name" value="RNASE_H_1"/>
    <property type="match status" value="1"/>
</dbReference>
<feature type="compositionally biased region" description="Polar residues" evidence="8">
    <location>
        <begin position="67"/>
        <end position="96"/>
    </location>
</feature>
<keyword evidence="10" id="KW-1185">Reference proteome</keyword>
<dbReference type="InterPro" id="IPR002156">
    <property type="entry name" value="RNaseH_domain"/>
</dbReference>
<dbReference type="GO" id="GO:0003676">
    <property type="term" value="F:nucleic acid binding"/>
    <property type="evidence" value="ECO:0007669"/>
    <property type="project" value="InterPro"/>
</dbReference>
<accession>A0A8R1YT01</accession>
<keyword evidence="7" id="KW-0378">Hydrolase</keyword>
<dbReference type="PANTHER" id="PTHR10642:SF26">
    <property type="entry name" value="RIBONUCLEASE H1"/>
    <property type="match status" value="1"/>
</dbReference>
<evidence type="ECO:0000256" key="8">
    <source>
        <dbReference type="SAM" id="MobiDB-lite"/>
    </source>
</evidence>
<feature type="compositionally biased region" description="Basic and acidic residues" evidence="8">
    <location>
        <begin position="292"/>
        <end position="308"/>
    </location>
</feature>
<dbReference type="InterPro" id="IPR036397">
    <property type="entry name" value="RNaseH_sf"/>
</dbReference>
<dbReference type="EC" id="3.1.26.4" evidence="3"/>
<evidence type="ECO:0000313" key="10">
    <source>
        <dbReference type="Proteomes" id="UP000005239"/>
    </source>
</evidence>
<dbReference type="GO" id="GO:0004523">
    <property type="term" value="F:RNA-DNA hybrid ribonuclease activity"/>
    <property type="evidence" value="ECO:0000318"/>
    <property type="project" value="GO_Central"/>
</dbReference>
<dbReference type="PANTHER" id="PTHR10642">
    <property type="entry name" value="RIBONUCLEASE H1"/>
    <property type="match status" value="1"/>
</dbReference>
<evidence type="ECO:0000313" key="9">
    <source>
        <dbReference type="EnsemblMetazoa" id="PPA37694.1"/>
    </source>
</evidence>
<proteinExistence type="inferred from homology"/>
<keyword evidence="5" id="KW-0479">Metal-binding</keyword>
<dbReference type="AlphaFoldDB" id="A0A2A6CSB5"/>
<dbReference type="SUPFAM" id="SSF53098">
    <property type="entry name" value="Ribonuclease H-like"/>
    <property type="match status" value="1"/>
</dbReference>
<evidence type="ECO:0000256" key="2">
    <source>
        <dbReference type="ARBA" id="ARBA00005300"/>
    </source>
</evidence>
<feature type="region of interest" description="Disordered" evidence="8">
    <location>
        <begin position="119"/>
        <end position="145"/>
    </location>
</feature>
<dbReference type="GO" id="GO:0043137">
    <property type="term" value="P:DNA replication, removal of RNA primer"/>
    <property type="evidence" value="ECO:0000318"/>
    <property type="project" value="GO_Central"/>
</dbReference>
<dbReference type="EnsemblMetazoa" id="PPA37694.1">
    <property type="protein sequence ID" value="PPA37694.1"/>
    <property type="gene ID" value="WBGene00276063"/>
</dbReference>
<feature type="compositionally biased region" description="Basic residues" evidence="8">
    <location>
        <begin position="380"/>
        <end position="404"/>
    </location>
</feature>
<comment type="similarity">
    <text evidence="2">Belongs to the RNase H family.</text>
</comment>
<name>A0A2A6CSB5_PRIPA</name>
<sequence>MVYSLLKLTFHRLIRFSPATLPDSSSDSIPLIEHPDSSQLLIAAMSKQFSSYLRAPNATRSMVDLPSLSNVSPNGNQSRMTSSDPTSNKGSSTDTSRWMIHPLQERRGRDMTRRGTLHITSQLQNEQKRSRSLPPISHTTPVQTSSLTSSNAPIIAYTDASCVDGRASGIGIFFGDNHPLNTSKALAGPELNSGIGEIIAAQTALTNILQWKEFKGQPVIIRTDYMGVIDAMNNGNYGRFSGLYADLRRLAERFPSVTFEHVYGHDGERGNEMADELARDAIRLRRRSATPDGRKGERSRSRSREGRSRSATIKGRIGERKSPPKVSDISTVPPPDKSRSRSRSRSRNRSRSEVIKGVTRDRNQPERSVRSLQRSERQNQSRRQRSQRSQRSSRRERSRGRNGR</sequence>
<reference evidence="9" key="2">
    <citation type="submission" date="2022-06" db="UniProtKB">
        <authorList>
            <consortium name="EnsemblMetazoa"/>
        </authorList>
    </citation>
    <scope>IDENTIFICATION</scope>
    <source>
        <strain evidence="9">PS312</strain>
    </source>
</reference>
<organism evidence="9 10">
    <name type="scientific">Pristionchus pacificus</name>
    <name type="common">Parasitic nematode worm</name>
    <dbReference type="NCBI Taxonomy" id="54126"/>
    <lineage>
        <taxon>Eukaryota</taxon>
        <taxon>Metazoa</taxon>
        <taxon>Ecdysozoa</taxon>
        <taxon>Nematoda</taxon>
        <taxon>Chromadorea</taxon>
        <taxon>Rhabditida</taxon>
        <taxon>Rhabditina</taxon>
        <taxon>Diplogasteromorpha</taxon>
        <taxon>Diplogasteroidea</taxon>
        <taxon>Neodiplogasteridae</taxon>
        <taxon>Pristionchus</taxon>
    </lineage>
</organism>
<keyword evidence="4" id="KW-0540">Nuclease</keyword>
<evidence type="ECO:0000256" key="4">
    <source>
        <dbReference type="ARBA" id="ARBA00022722"/>
    </source>
</evidence>
<dbReference type="FunFam" id="3.30.420.10:FF:000181">
    <property type="entry name" value="RNase H"/>
    <property type="match status" value="1"/>
</dbReference>
<keyword evidence="6" id="KW-0255">Endonuclease</keyword>
<feature type="compositionally biased region" description="Basic residues" evidence="8">
    <location>
        <begin position="340"/>
        <end position="349"/>
    </location>
</feature>
<protein>
    <recommendedName>
        <fullName evidence="3">ribonuclease H</fullName>
        <ecNumber evidence="3">3.1.26.4</ecNumber>
    </recommendedName>
</protein>
<dbReference type="InterPro" id="IPR050092">
    <property type="entry name" value="RNase_H"/>
</dbReference>